<feature type="chain" id="PRO_5038968680" evidence="2">
    <location>
        <begin position="20"/>
        <end position="415"/>
    </location>
</feature>
<feature type="compositionally biased region" description="Basic and acidic residues" evidence="1">
    <location>
        <begin position="405"/>
        <end position="415"/>
    </location>
</feature>
<dbReference type="EC" id="1.1.5.2" evidence="4"/>
<keyword evidence="4" id="KW-0560">Oxidoreductase</keyword>
<dbReference type="Pfam" id="PF07995">
    <property type="entry name" value="GSDH"/>
    <property type="match status" value="1"/>
</dbReference>
<feature type="domain" description="Glucose/Sorbosone dehydrogenase" evidence="3">
    <location>
        <begin position="73"/>
        <end position="362"/>
    </location>
</feature>
<dbReference type="EMBL" id="CP014209">
    <property type="protein sequence ID" value="ANC31274.1"/>
    <property type="molecule type" value="Genomic_DNA"/>
</dbReference>
<reference evidence="4 5" key="1">
    <citation type="submission" date="2016-01" db="EMBL/GenBank/DDBJ databases">
        <title>Complete genome sequence of a soil Actinobacterium, Isoptericola dokdonensis DS-3.</title>
        <authorList>
            <person name="Kwon S.-K."/>
            <person name="Kim J.F."/>
        </authorList>
    </citation>
    <scope>NUCLEOTIDE SEQUENCE [LARGE SCALE GENOMIC DNA]</scope>
    <source>
        <strain evidence="4 5">DS-3</strain>
    </source>
</reference>
<keyword evidence="5" id="KW-1185">Reference proteome</keyword>
<proteinExistence type="predicted"/>
<accession>A0A161IHQ2</accession>
<protein>
    <submittedName>
        <fullName evidence="4">Quinoprotein glucose dehydrogenase B</fullName>
        <ecNumber evidence="4">1.1.5.2</ecNumber>
    </submittedName>
</protein>
<dbReference type="Gene3D" id="2.120.10.30">
    <property type="entry name" value="TolB, C-terminal domain"/>
    <property type="match status" value="1"/>
</dbReference>
<dbReference type="PANTHER" id="PTHR19328:SF13">
    <property type="entry name" value="HIPL1 PROTEIN"/>
    <property type="match status" value="1"/>
</dbReference>
<dbReference type="KEGG" id="ido:I598_1726"/>
<dbReference type="InterPro" id="IPR011042">
    <property type="entry name" value="6-blade_b-propeller_TolB-like"/>
</dbReference>
<gene>
    <name evidence="4" type="primary">gdhB_2</name>
    <name evidence="4" type="ORF">I598_1726</name>
</gene>
<evidence type="ECO:0000313" key="5">
    <source>
        <dbReference type="Proteomes" id="UP000076794"/>
    </source>
</evidence>
<feature type="signal peptide" evidence="2">
    <location>
        <begin position="1"/>
        <end position="19"/>
    </location>
</feature>
<feature type="region of interest" description="Disordered" evidence="1">
    <location>
        <begin position="356"/>
        <end position="415"/>
    </location>
</feature>
<dbReference type="InterPro" id="IPR011041">
    <property type="entry name" value="Quinoprot_gluc/sorb_DH_b-prop"/>
</dbReference>
<feature type="region of interest" description="Disordered" evidence="1">
    <location>
        <begin position="26"/>
        <end position="57"/>
    </location>
</feature>
<dbReference type="GO" id="GO:0008876">
    <property type="term" value="F:quinoprotein glucose dehydrogenase activity"/>
    <property type="evidence" value="ECO:0007669"/>
    <property type="project" value="UniProtKB-EC"/>
</dbReference>
<evidence type="ECO:0000256" key="2">
    <source>
        <dbReference type="SAM" id="SignalP"/>
    </source>
</evidence>
<evidence type="ECO:0000256" key="1">
    <source>
        <dbReference type="SAM" id="MobiDB-lite"/>
    </source>
</evidence>
<dbReference type="AlphaFoldDB" id="A0A161IHQ2"/>
<evidence type="ECO:0000313" key="4">
    <source>
        <dbReference type="EMBL" id="ANC31274.1"/>
    </source>
</evidence>
<name>A0A161IHQ2_9MICO</name>
<dbReference type="InterPro" id="IPR012938">
    <property type="entry name" value="Glc/Sorbosone_DH"/>
</dbReference>
<dbReference type="STRING" id="1300344.I598_1726"/>
<dbReference type="PATRIC" id="fig|1300344.3.peg.1733"/>
<dbReference type="SUPFAM" id="SSF50952">
    <property type="entry name" value="Soluble quinoprotein glucose dehydrogenase"/>
    <property type="match status" value="1"/>
</dbReference>
<dbReference type="PANTHER" id="PTHR19328">
    <property type="entry name" value="HEDGEHOG-INTERACTING PROTEIN"/>
    <property type="match status" value="1"/>
</dbReference>
<dbReference type="Proteomes" id="UP000076794">
    <property type="component" value="Chromosome"/>
</dbReference>
<keyword evidence="2" id="KW-0732">Signal</keyword>
<feature type="compositionally biased region" description="Low complexity" evidence="1">
    <location>
        <begin position="38"/>
        <end position="57"/>
    </location>
</feature>
<feature type="compositionally biased region" description="Pro residues" evidence="1">
    <location>
        <begin position="28"/>
        <end position="37"/>
    </location>
</feature>
<evidence type="ECO:0000259" key="3">
    <source>
        <dbReference type="Pfam" id="PF07995"/>
    </source>
</evidence>
<organism evidence="4 5">
    <name type="scientific">Isoptericola dokdonensis DS-3</name>
    <dbReference type="NCBI Taxonomy" id="1300344"/>
    <lineage>
        <taxon>Bacteria</taxon>
        <taxon>Bacillati</taxon>
        <taxon>Actinomycetota</taxon>
        <taxon>Actinomycetes</taxon>
        <taxon>Micrococcales</taxon>
        <taxon>Promicromonosporaceae</taxon>
        <taxon>Isoptericola</taxon>
    </lineage>
</organism>
<dbReference type="PROSITE" id="PS51257">
    <property type="entry name" value="PROKAR_LIPOPROTEIN"/>
    <property type="match status" value="1"/>
</dbReference>
<dbReference type="RefSeq" id="WP_068202602.1">
    <property type="nucleotide sequence ID" value="NZ_CP014209.1"/>
</dbReference>
<sequence length="415" mass="43149">MTRHVVTAPAAALAVVLLAGCTQDVPSAPSPAAPSPDPSASATSEPASSAAPSEVAAAPTLAGEPEAFASDLAAPWSVVFRDGVPLVSERDSARILELDEDGGAREVGVVEGVTPVGEAGLLGLAVDDDGRLYVYSTAADGNRVQRYDVAGEPGSLTLGEPTTLLDGLPAASNHDGGRLALGPDGMLYVTLGDAGDPAAAQDLDVLAGKILRLTLDGEVPADNPFPGSPVYSLGHRNPQGIAWADDGTMFATEFGQNTWDELNVIEPGANYGWPDVEGIAGEDGYVDPVQQWSPSDASPSGLAHAGGTLFLANLRGEVLRTVPVADPTTSQEHWAGEHGRLRDAVVAPDGRLWVLTNETDGRGSPHRATTTPWWRNSRRPDLRRRRLTGNSQVRPRGAQGSGRPLGEELRGEGTP</sequence>